<evidence type="ECO:0000256" key="3">
    <source>
        <dbReference type="ARBA" id="ARBA00011837"/>
    </source>
</evidence>
<evidence type="ECO:0000313" key="9">
    <source>
        <dbReference type="EMBL" id="VDP53124.1"/>
    </source>
</evidence>
<keyword evidence="5 8" id="KW-0010">Activator</keyword>
<protein>
    <recommendedName>
        <fullName evidence="8">Mediator of RNA polymerase II transcription subunit 8</fullName>
    </recommendedName>
    <alternativeName>
        <fullName evidence="8">Mediator complex subunit 8</fullName>
    </alternativeName>
</protein>
<dbReference type="GO" id="GO:0070847">
    <property type="term" value="C:core mediator complex"/>
    <property type="evidence" value="ECO:0007669"/>
    <property type="project" value="TreeGrafter"/>
</dbReference>
<comment type="similarity">
    <text evidence="2 8">Belongs to the Mediator complex subunit 8 family.</text>
</comment>
<evidence type="ECO:0000256" key="2">
    <source>
        <dbReference type="ARBA" id="ARBA00005716"/>
    </source>
</evidence>
<dbReference type="WBParaSite" id="SBAD_0001338101-mRNA-1">
    <property type="protein sequence ID" value="SBAD_0001338101-mRNA-1"/>
    <property type="gene ID" value="SBAD_0001338101"/>
</dbReference>
<dbReference type="Proteomes" id="UP000270296">
    <property type="component" value="Unassembled WGS sequence"/>
</dbReference>
<dbReference type="GO" id="GO:0016592">
    <property type="term" value="C:mediator complex"/>
    <property type="evidence" value="ECO:0007669"/>
    <property type="project" value="InterPro"/>
</dbReference>
<evidence type="ECO:0000256" key="1">
    <source>
        <dbReference type="ARBA" id="ARBA00004123"/>
    </source>
</evidence>
<dbReference type="PANTHER" id="PTHR13074:SF9">
    <property type="entry name" value="MEDIATOR OF RNA POLYMERASE II TRANSCRIPTION SUBUNIT 8"/>
    <property type="match status" value="1"/>
</dbReference>
<evidence type="ECO:0000256" key="8">
    <source>
        <dbReference type="RuleBase" id="RU364144"/>
    </source>
</evidence>
<keyword evidence="7 8" id="KW-0539">Nucleus</keyword>
<evidence type="ECO:0000256" key="7">
    <source>
        <dbReference type="ARBA" id="ARBA00023242"/>
    </source>
</evidence>
<evidence type="ECO:0000256" key="6">
    <source>
        <dbReference type="ARBA" id="ARBA00023163"/>
    </source>
</evidence>
<dbReference type="Pfam" id="PF10232">
    <property type="entry name" value="Med8"/>
    <property type="match status" value="1"/>
</dbReference>
<evidence type="ECO:0000256" key="5">
    <source>
        <dbReference type="ARBA" id="ARBA00023159"/>
    </source>
</evidence>
<comment type="subcellular location">
    <subcellularLocation>
        <location evidence="1 8">Nucleus</location>
    </subcellularLocation>
</comment>
<keyword evidence="6 8" id="KW-0804">Transcription</keyword>
<organism evidence="11">
    <name type="scientific">Soboliphyme baturini</name>
    <dbReference type="NCBI Taxonomy" id="241478"/>
    <lineage>
        <taxon>Eukaryota</taxon>
        <taxon>Metazoa</taxon>
        <taxon>Ecdysozoa</taxon>
        <taxon>Nematoda</taxon>
        <taxon>Enoplea</taxon>
        <taxon>Dorylaimia</taxon>
        <taxon>Dioctophymatida</taxon>
        <taxon>Dioctophymatoidea</taxon>
        <taxon>Soboliphymatidae</taxon>
        <taxon>Soboliphyme</taxon>
    </lineage>
</organism>
<dbReference type="GO" id="GO:0006357">
    <property type="term" value="P:regulation of transcription by RNA polymerase II"/>
    <property type="evidence" value="ECO:0007669"/>
    <property type="project" value="InterPro"/>
</dbReference>
<reference evidence="11" key="1">
    <citation type="submission" date="2016-06" db="UniProtKB">
        <authorList>
            <consortium name="WormBaseParasite"/>
        </authorList>
    </citation>
    <scope>IDENTIFICATION</scope>
</reference>
<keyword evidence="4 8" id="KW-0805">Transcription regulation</keyword>
<gene>
    <name evidence="8" type="primary">MED8</name>
    <name evidence="9" type="ORF">SBAD_LOCUS12966</name>
</gene>
<name>A0A183JAR8_9BILA</name>
<dbReference type="GO" id="GO:0003712">
    <property type="term" value="F:transcription coregulator activity"/>
    <property type="evidence" value="ECO:0007669"/>
    <property type="project" value="InterPro"/>
</dbReference>
<dbReference type="AlphaFoldDB" id="A0A183JAR8"/>
<dbReference type="OrthoDB" id="150687at2759"/>
<dbReference type="InterPro" id="IPR019364">
    <property type="entry name" value="Mediatior_Med8_fun/met"/>
</dbReference>
<dbReference type="GO" id="GO:0000978">
    <property type="term" value="F:RNA polymerase II cis-regulatory region sequence-specific DNA binding"/>
    <property type="evidence" value="ECO:0007669"/>
    <property type="project" value="TreeGrafter"/>
</dbReference>
<evidence type="ECO:0000313" key="10">
    <source>
        <dbReference type="Proteomes" id="UP000270296"/>
    </source>
</evidence>
<accession>A0A183JAR8</accession>
<proteinExistence type="inferred from homology"/>
<keyword evidence="10" id="KW-1185">Reference proteome</keyword>
<comment type="function">
    <text evidence="8">Component of the Mediator complex, a coactivator involved in the regulated transcription of nearly all RNA polymerase II-dependent genes. Mediator functions as a bridge to convey information from gene-specific regulatory proteins to the basal RNA polymerase II transcription machinery. Mediator is recruited to promoters by direct interactions with regulatory proteins and serves as a scaffold for the assembly of a functional preinitiation complex with RNA polymerase II and the general transcription factors.</text>
</comment>
<sequence length="104" mass="12108">MRNLVFLPVQLSIDADSELQALTEGRLCFWSHAVAPDYLRTKPEPQVEIRDQQIYAQLQQRLSNPETVQKQINFFNRCLTNILENLQNSAKDDVETEGDYVRKL</sequence>
<dbReference type="EMBL" id="UZAM01019619">
    <property type="protein sequence ID" value="VDP53124.1"/>
    <property type="molecule type" value="Genomic_DNA"/>
</dbReference>
<comment type="subunit">
    <text evidence="3 8">Component of the Mediator complex.</text>
</comment>
<evidence type="ECO:0000256" key="4">
    <source>
        <dbReference type="ARBA" id="ARBA00023015"/>
    </source>
</evidence>
<evidence type="ECO:0000313" key="11">
    <source>
        <dbReference type="WBParaSite" id="SBAD_0001338101-mRNA-1"/>
    </source>
</evidence>
<dbReference type="PANTHER" id="PTHR13074">
    <property type="entry name" value="MEDIATOR OF RNA POLYMERASE II TRANSCRIPTION SUBUNIT 8"/>
    <property type="match status" value="1"/>
</dbReference>
<reference evidence="9 10" key="2">
    <citation type="submission" date="2018-11" db="EMBL/GenBank/DDBJ databases">
        <authorList>
            <consortium name="Pathogen Informatics"/>
        </authorList>
    </citation>
    <scope>NUCLEOTIDE SEQUENCE [LARGE SCALE GENOMIC DNA]</scope>
</reference>